<comment type="similarity">
    <text evidence="2">Belongs to the AB hydrolase superfamily. Lipase family.</text>
</comment>
<dbReference type="PANTHER" id="PTHR31403">
    <property type="entry name" value="PHOSPHOLIPASE A1-IBETA2, CHLOROPLASTIC"/>
    <property type="match status" value="1"/>
</dbReference>
<proteinExistence type="inferred from homology"/>
<gene>
    <name evidence="11" type="ORF">CSSPJE1EN1_LOCUS15742</name>
</gene>
<feature type="domain" description="Fungal lipase-type" evidence="10">
    <location>
        <begin position="423"/>
        <end position="617"/>
    </location>
</feature>
<keyword evidence="6" id="KW-0809">Transit peptide</keyword>
<evidence type="ECO:0000256" key="7">
    <source>
        <dbReference type="ARBA" id="ARBA00022963"/>
    </source>
</evidence>
<keyword evidence="7" id="KW-0442">Lipid degradation</keyword>
<evidence type="ECO:0000259" key="10">
    <source>
        <dbReference type="Pfam" id="PF01764"/>
    </source>
</evidence>
<keyword evidence="3" id="KW-0150">Chloroplast</keyword>
<feature type="compositionally biased region" description="Low complexity" evidence="9">
    <location>
        <begin position="8"/>
        <end position="23"/>
    </location>
</feature>
<dbReference type="EMBL" id="OZ020098">
    <property type="protein sequence ID" value="CAK9270264.1"/>
    <property type="molecule type" value="Genomic_DNA"/>
</dbReference>
<name>A0ABP0WTV8_9BRYO</name>
<evidence type="ECO:0000256" key="8">
    <source>
        <dbReference type="ARBA" id="ARBA00023098"/>
    </source>
</evidence>
<evidence type="ECO:0000256" key="3">
    <source>
        <dbReference type="ARBA" id="ARBA00022528"/>
    </source>
</evidence>
<keyword evidence="8" id="KW-0443">Lipid metabolism</keyword>
<keyword evidence="4" id="KW-0934">Plastid</keyword>
<feature type="region of interest" description="Disordered" evidence="9">
    <location>
        <begin position="719"/>
        <end position="741"/>
    </location>
</feature>
<feature type="compositionally biased region" description="Polar residues" evidence="9">
    <location>
        <begin position="39"/>
        <end position="55"/>
    </location>
</feature>
<dbReference type="Pfam" id="PF01764">
    <property type="entry name" value="Lipase_3"/>
    <property type="match status" value="1"/>
</dbReference>
<dbReference type="SUPFAM" id="SSF53474">
    <property type="entry name" value="alpha/beta-Hydrolases"/>
    <property type="match status" value="1"/>
</dbReference>
<keyword evidence="12" id="KW-1185">Reference proteome</keyword>
<evidence type="ECO:0000256" key="4">
    <source>
        <dbReference type="ARBA" id="ARBA00022640"/>
    </source>
</evidence>
<accession>A0ABP0WTV8</accession>
<feature type="compositionally biased region" description="Polar residues" evidence="9">
    <location>
        <begin position="131"/>
        <end position="141"/>
    </location>
</feature>
<evidence type="ECO:0000256" key="1">
    <source>
        <dbReference type="ARBA" id="ARBA00004229"/>
    </source>
</evidence>
<evidence type="ECO:0000313" key="12">
    <source>
        <dbReference type="Proteomes" id="UP001497444"/>
    </source>
</evidence>
<comment type="subcellular location">
    <subcellularLocation>
        <location evidence="1">Plastid</location>
        <location evidence="1">Chloroplast</location>
    </subcellularLocation>
</comment>
<dbReference type="CDD" id="cd00519">
    <property type="entry name" value="Lipase_3"/>
    <property type="match status" value="1"/>
</dbReference>
<feature type="region of interest" description="Disordered" evidence="9">
    <location>
        <begin position="1"/>
        <end position="76"/>
    </location>
</feature>
<dbReference type="InterPro" id="IPR029058">
    <property type="entry name" value="AB_hydrolase_fold"/>
</dbReference>
<evidence type="ECO:0000256" key="9">
    <source>
        <dbReference type="SAM" id="MobiDB-lite"/>
    </source>
</evidence>
<feature type="region of interest" description="Disordered" evidence="9">
    <location>
        <begin position="128"/>
        <end position="162"/>
    </location>
</feature>
<protein>
    <recommendedName>
        <fullName evidence="10">Fungal lipase-type domain-containing protein</fullName>
    </recommendedName>
</protein>
<dbReference type="Gene3D" id="3.40.50.1820">
    <property type="entry name" value="alpha/beta hydrolase"/>
    <property type="match status" value="1"/>
</dbReference>
<reference evidence="11" key="1">
    <citation type="submission" date="2024-02" db="EMBL/GenBank/DDBJ databases">
        <authorList>
            <consortium name="ELIXIR-Norway"/>
            <consortium name="Elixir Norway"/>
        </authorList>
    </citation>
    <scope>NUCLEOTIDE SEQUENCE</scope>
</reference>
<evidence type="ECO:0000313" key="11">
    <source>
        <dbReference type="EMBL" id="CAK9270264.1"/>
    </source>
</evidence>
<sequence length="741" mass="82385">MVRHGEMVSKANNSRVASASSSEEVGDIRSPQGLVSFDHSLSMQESTPSSSQRSELLQPPKLVSGRSGAAPSPKHKRHYSLFDFSANSKSRTLGINNNNILAAAVHDDSPDYNIFGNRIEDLDLRDVPNMSLPSTSPADSCSSHDHQLRNASAAAPESSHVKISSRKSRDWKRLLLPFNPDSLYYHIHHSSRSRPKVDDEKLLARGNSDSKLVLDLQVESDQLQNNNYYYSEEKLMGAAAGVSAGSASAHFTSLGVSVSSELLSGELKKTAGGTKQGVLELPELAARWREIQGSKDWAGLLDPLDLDLRKEIIRYGEFAQMTYDNFDSDSHSKYAGSARFAKQELFERVHNNSSTCGTYQVTRYLYAAVADQNLASLPAGTGYKSRRSPADQAWDLHSNWIGFVAVSIDAEEIRRLGRRDVVIAWRGTTVGSLEWFNVADHASWQLQIMSATMTHHDELAAKTAPAHDQPPPPPQGGRSDSSKCVLQRPKVVKGFWSLYTSKLPHSNFNQDSPSEQVIAEVRRLVELYKGEELSITITGHGLGGALAILSAYEIGETRLNQQLDKNYGLVELADNIPVTVITFGSPCIGDSIFKSRFEELQLKALRVVNVHDLVPKSIGGGLQHPWGSSYKHVGVELQVNHKLSTYMKHTRDPLDWHNLECYLHLVDGFQGFKSNEFRLVTDRDYSLINKASNVLKDEYCIPGFWWQLENKGLIRNSAGRWVQPNRPPNDDPTLANRDRFI</sequence>
<keyword evidence="5" id="KW-0378">Hydrolase</keyword>
<feature type="region of interest" description="Disordered" evidence="9">
    <location>
        <begin position="460"/>
        <end position="483"/>
    </location>
</feature>
<dbReference type="InterPro" id="IPR002921">
    <property type="entry name" value="Fungal_lipase-type"/>
</dbReference>
<evidence type="ECO:0000256" key="6">
    <source>
        <dbReference type="ARBA" id="ARBA00022946"/>
    </source>
</evidence>
<evidence type="ECO:0000256" key="2">
    <source>
        <dbReference type="ARBA" id="ARBA00010701"/>
    </source>
</evidence>
<organism evidence="11 12">
    <name type="scientific">Sphagnum jensenii</name>
    <dbReference type="NCBI Taxonomy" id="128206"/>
    <lineage>
        <taxon>Eukaryota</taxon>
        <taxon>Viridiplantae</taxon>
        <taxon>Streptophyta</taxon>
        <taxon>Embryophyta</taxon>
        <taxon>Bryophyta</taxon>
        <taxon>Sphagnophytina</taxon>
        <taxon>Sphagnopsida</taxon>
        <taxon>Sphagnales</taxon>
        <taxon>Sphagnaceae</taxon>
        <taxon>Sphagnum</taxon>
    </lineage>
</organism>
<dbReference type="PANTHER" id="PTHR31403:SF7">
    <property type="entry name" value="PHOSPHOLIPASE A1-IGAMMA3, CHLOROPLASTIC"/>
    <property type="match status" value="1"/>
</dbReference>
<dbReference type="Proteomes" id="UP001497444">
    <property type="component" value="Chromosome 3"/>
</dbReference>
<evidence type="ECO:0000256" key="5">
    <source>
        <dbReference type="ARBA" id="ARBA00022801"/>
    </source>
</evidence>